<feature type="compositionally biased region" description="Low complexity" evidence="1">
    <location>
        <begin position="378"/>
        <end position="387"/>
    </location>
</feature>
<evidence type="ECO:0000313" key="2">
    <source>
        <dbReference type="EMBL" id="KAG0529433.1"/>
    </source>
</evidence>
<reference evidence="2" key="2">
    <citation type="submission" date="2020-10" db="EMBL/GenBank/DDBJ databases">
        <authorList>
            <person name="Cooper E.A."/>
            <person name="Brenton Z.W."/>
            <person name="Flinn B.S."/>
            <person name="Jenkins J."/>
            <person name="Shu S."/>
            <person name="Flowers D."/>
            <person name="Luo F."/>
            <person name="Wang Y."/>
            <person name="Xia P."/>
            <person name="Barry K."/>
            <person name="Daum C."/>
            <person name="Lipzen A."/>
            <person name="Yoshinaga Y."/>
            <person name="Schmutz J."/>
            <person name="Saski C."/>
            <person name="Vermerris W."/>
            <person name="Kresovich S."/>
        </authorList>
    </citation>
    <scope>NUCLEOTIDE SEQUENCE</scope>
</reference>
<evidence type="ECO:0000313" key="3">
    <source>
        <dbReference type="Proteomes" id="UP000807115"/>
    </source>
</evidence>
<dbReference type="CDD" id="cd04481">
    <property type="entry name" value="RPA1_DBD_B_like"/>
    <property type="match status" value="1"/>
</dbReference>
<sequence length="387" mass="43841">MYAEIPDNIIGQKAHLFDIGKVYTIKKIIVQNAKRSYRVVDKDLMISITQYTTAKMIVDPPNSIPEYVYRLTQFAAIKVARVVFNLTDVLGYLVKYEAAHTFVPKNKEKSKTLREIYIKDLRDSILKITLWGDHALDFNIDNIYDPEAGNLIVCLIVGCTPREDMKDNGKTALTGSPACAYYFNPNITEARPFYNRFKNVPIYIQRPLEEETGSLVQEISLPEKTIAALDQIDPFNEEEPGPFKCAVTIVSITNATSWWYITYKCPRCQSTNTVPRYLLSFIGRDDTGDAKFFAYDDEASKMIQKDCDTLVNPLAPRDVLPRPLENIINKKFVLSVNLTDDSCKGNSFNLLYASQTRTPVIQIDNDSSKETSQSKMRTTIATTLTTA</sequence>
<accession>A0A921QW01</accession>
<gene>
    <name evidence="2" type="ORF">BDA96_05G097900</name>
</gene>
<proteinExistence type="predicted"/>
<evidence type="ECO:0000256" key="1">
    <source>
        <dbReference type="SAM" id="MobiDB-lite"/>
    </source>
</evidence>
<dbReference type="InterPro" id="IPR012340">
    <property type="entry name" value="NA-bd_OB-fold"/>
</dbReference>
<dbReference type="SUPFAM" id="SSF50249">
    <property type="entry name" value="Nucleic acid-binding proteins"/>
    <property type="match status" value="2"/>
</dbReference>
<dbReference type="EMBL" id="CM027684">
    <property type="protein sequence ID" value="KAG0529433.1"/>
    <property type="molecule type" value="Genomic_DNA"/>
</dbReference>
<evidence type="ECO:0008006" key="4">
    <source>
        <dbReference type="Google" id="ProtNLM"/>
    </source>
</evidence>
<organism evidence="2 3">
    <name type="scientific">Sorghum bicolor</name>
    <name type="common">Sorghum</name>
    <name type="synonym">Sorghum vulgare</name>
    <dbReference type="NCBI Taxonomy" id="4558"/>
    <lineage>
        <taxon>Eukaryota</taxon>
        <taxon>Viridiplantae</taxon>
        <taxon>Streptophyta</taxon>
        <taxon>Embryophyta</taxon>
        <taxon>Tracheophyta</taxon>
        <taxon>Spermatophyta</taxon>
        <taxon>Magnoliopsida</taxon>
        <taxon>Liliopsida</taxon>
        <taxon>Poales</taxon>
        <taxon>Poaceae</taxon>
        <taxon>PACMAD clade</taxon>
        <taxon>Panicoideae</taxon>
        <taxon>Andropogonodae</taxon>
        <taxon>Andropogoneae</taxon>
        <taxon>Sorghinae</taxon>
        <taxon>Sorghum</taxon>
    </lineage>
</organism>
<dbReference type="Gene3D" id="2.40.50.140">
    <property type="entry name" value="Nucleic acid-binding proteins"/>
    <property type="match status" value="2"/>
</dbReference>
<dbReference type="PANTHER" id="PTHR47165">
    <property type="entry name" value="OS03G0429900 PROTEIN"/>
    <property type="match status" value="1"/>
</dbReference>
<dbReference type="PANTHER" id="PTHR47165:SF3">
    <property type="entry name" value="RETROTRANSPOSON-LIKE PROTEIN"/>
    <property type="match status" value="1"/>
</dbReference>
<reference evidence="2" key="1">
    <citation type="journal article" date="2019" name="BMC Genomics">
        <title>A new reference genome for Sorghum bicolor reveals high levels of sequence similarity between sweet and grain genotypes: implications for the genetics of sugar metabolism.</title>
        <authorList>
            <person name="Cooper E.A."/>
            <person name="Brenton Z.W."/>
            <person name="Flinn B.S."/>
            <person name="Jenkins J."/>
            <person name="Shu S."/>
            <person name="Flowers D."/>
            <person name="Luo F."/>
            <person name="Wang Y."/>
            <person name="Xia P."/>
            <person name="Barry K."/>
            <person name="Daum C."/>
            <person name="Lipzen A."/>
            <person name="Yoshinaga Y."/>
            <person name="Schmutz J."/>
            <person name="Saski C."/>
            <person name="Vermerris W."/>
            <person name="Kresovich S."/>
        </authorList>
    </citation>
    <scope>NUCLEOTIDE SEQUENCE</scope>
</reference>
<name>A0A921QW01_SORBI</name>
<dbReference type="AlphaFoldDB" id="A0A921QW01"/>
<comment type="caution">
    <text evidence="2">The sequence shown here is derived from an EMBL/GenBank/DDBJ whole genome shotgun (WGS) entry which is preliminary data.</text>
</comment>
<dbReference type="Proteomes" id="UP000807115">
    <property type="component" value="Chromosome 5"/>
</dbReference>
<protein>
    <recommendedName>
        <fullName evidence="4">Replication protein A OB domain-containing protein</fullName>
    </recommendedName>
</protein>
<feature type="region of interest" description="Disordered" evidence="1">
    <location>
        <begin position="365"/>
        <end position="387"/>
    </location>
</feature>